<sequence length="73" mass="7878">MGIECARTVPNFTLEVDERKNILTPVFNSMSPFLCSWLACPSESSSSSTLATVASLGYIDLVEKTCDVLMGSL</sequence>
<accession>A0ABQ8ZXQ6</accession>
<keyword evidence="2" id="KW-1185">Reference proteome</keyword>
<dbReference type="EMBL" id="JAPFFI010000024">
    <property type="protein sequence ID" value="KAJ6312770.1"/>
    <property type="molecule type" value="Genomic_DNA"/>
</dbReference>
<proteinExistence type="predicted"/>
<gene>
    <name evidence="1" type="ORF">OIU77_014324</name>
</gene>
<reference evidence="1" key="2">
    <citation type="journal article" date="2023" name="Int. J. Mol. Sci.">
        <title>De Novo Assembly and Annotation of 11 Diverse Shrub Willow (Salix) Genomes Reveals Novel Gene Organization in Sex-Linked Regions.</title>
        <authorList>
            <person name="Hyden B."/>
            <person name="Feng K."/>
            <person name="Yates T.B."/>
            <person name="Jawdy S."/>
            <person name="Cereghino C."/>
            <person name="Smart L.B."/>
            <person name="Muchero W."/>
        </authorList>
    </citation>
    <scope>NUCLEOTIDE SEQUENCE</scope>
    <source>
        <tissue evidence="1">Shoot tip</tissue>
    </source>
</reference>
<organism evidence="1 2">
    <name type="scientific">Salix suchowensis</name>
    <dbReference type="NCBI Taxonomy" id="1278906"/>
    <lineage>
        <taxon>Eukaryota</taxon>
        <taxon>Viridiplantae</taxon>
        <taxon>Streptophyta</taxon>
        <taxon>Embryophyta</taxon>
        <taxon>Tracheophyta</taxon>
        <taxon>Spermatophyta</taxon>
        <taxon>Magnoliopsida</taxon>
        <taxon>eudicotyledons</taxon>
        <taxon>Gunneridae</taxon>
        <taxon>Pentapetalae</taxon>
        <taxon>rosids</taxon>
        <taxon>fabids</taxon>
        <taxon>Malpighiales</taxon>
        <taxon>Salicaceae</taxon>
        <taxon>Saliceae</taxon>
        <taxon>Salix</taxon>
    </lineage>
</organism>
<comment type="caution">
    <text evidence="1">The sequence shown here is derived from an EMBL/GenBank/DDBJ whole genome shotgun (WGS) entry which is preliminary data.</text>
</comment>
<reference evidence="1" key="1">
    <citation type="submission" date="2022-10" db="EMBL/GenBank/DDBJ databases">
        <authorList>
            <person name="Hyden B.L."/>
            <person name="Feng K."/>
            <person name="Yates T."/>
            <person name="Jawdy S."/>
            <person name="Smart L.B."/>
            <person name="Muchero W."/>
        </authorList>
    </citation>
    <scope>NUCLEOTIDE SEQUENCE</scope>
    <source>
        <tissue evidence="1">Shoot tip</tissue>
    </source>
</reference>
<name>A0ABQ8ZXQ6_9ROSI</name>
<dbReference type="Proteomes" id="UP001141253">
    <property type="component" value="Chromosome 10"/>
</dbReference>
<evidence type="ECO:0000313" key="2">
    <source>
        <dbReference type="Proteomes" id="UP001141253"/>
    </source>
</evidence>
<protein>
    <submittedName>
        <fullName evidence="1">Uncharacterized protein</fullName>
    </submittedName>
</protein>
<evidence type="ECO:0000313" key="1">
    <source>
        <dbReference type="EMBL" id="KAJ6312770.1"/>
    </source>
</evidence>